<evidence type="ECO:0000256" key="1">
    <source>
        <dbReference type="SAM" id="MobiDB-lite"/>
    </source>
</evidence>
<proteinExistence type="predicted"/>
<keyword evidence="2" id="KW-0472">Membrane</keyword>
<dbReference type="CDD" id="cd00093">
    <property type="entry name" value="HTH_XRE"/>
    <property type="match status" value="1"/>
</dbReference>
<dbReference type="OrthoDB" id="3406160at2"/>
<dbReference type="AlphaFoldDB" id="A0A5P2XN70"/>
<evidence type="ECO:0000313" key="5">
    <source>
        <dbReference type="Proteomes" id="UP000326505"/>
    </source>
</evidence>
<dbReference type="Gene3D" id="2.80.10.50">
    <property type="match status" value="1"/>
</dbReference>
<organism evidence="4 5">
    <name type="scientific">Streptomyces spectabilis</name>
    <dbReference type="NCBI Taxonomy" id="68270"/>
    <lineage>
        <taxon>Bacteria</taxon>
        <taxon>Bacillati</taxon>
        <taxon>Actinomycetota</taxon>
        <taxon>Actinomycetes</taxon>
        <taxon>Kitasatosporales</taxon>
        <taxon>Streptomycetaceae</taxon>
        <taxon>Streptomyces</taxon>
    </lineage>
</organism>
<evidence type="ECO:0000256" key="2">
    <source>
        <dbReference type="SAM" id="Phobius"/>
    </source>
</evidence>
<feature type="transmembrane region" description="Helical" evidence="2">
    <location>
        <begin position="119"/>
        <end position="138"/>
    </location>
</feature>
<protein>
    <submittedName>
        <fullName evidence="4">XRE family transcriptional regulator</fullName>
    </submittedName>
</protein>
<reference evidence="4 5" key="1">
    <citation type="submission" date="2017-09" db="EMBL/GenBank/DDBJ databases">
        <authorList>
            <person name="Lee N."/>
            <person name="Cho B.-K."/>
        </authorList>
    </citation>
    <scope>NUCLEOTIDE SEQUENCE [LARGE SCALE GENOMIC DNA]</scope>
    <source>
        <strain evidence="4 5">ATCC 27465</strain>
    </source>
</reference>
<dbReference type="RefSeq" id="WP_150508972.1">
    <property type="nucleotide sequence ID" value="NZ_BMSQ01000013.1"/>
</dbReference>
<keyword evidence="2" id="KW-0812">Transmembrane</keyword>
<evidence type="ECO:0000313" key="6">
    <source>
        <dbReference type="Proteomes" id="UP000549009"/>
    </source>
</evidence>
<feature type="region of interest" description="Disordered" evidence="1">
    <location>
        <begin position="94"/>
        <end position="113"/>
    </location>
</feature>
<keyword evidence="6" id="KW-1185">Reference proteome</keyword>
<dbReference type="KEGG" id="sspb:CP982_02770"/>
<dbReference type="InterPro" id="IPR001387">
    <property type="entry name" value="Cro/C1-type_HTH"/>
</dbReference>
<evidence type="ECO:0000313" key="4">
    <source>
        <dbReference type="EMBL" id="QEV64420.1"/>
    </source>
</evidence>
<sequence>MGESGGLQPEQATSIDEFVIALGQLKRRSGLTYRQLELRAAARGDVLPRSTLADVLAGKTRPRPELLAAFVRACGEEERTERWLAAWDGLAAPAATAPEEAPPSRSGPRTARTPRSRKWLLSCLAALSLVGATAWVVIASGEPEGSGRGAAASVSRSGEDRLPGGRVEIRPALAPRLCLTDGRAPGYEPLVAVQRPCADVAPQETLLEPVGEGEYRIRWYHPDHGKACLKALRGKPADGLLEPWEACEQSSRFLITPYGADGSRQFVLRVAGQGCVTVRGAGTAEGAAATMEPCRKKHGQVFVIEPAP</sequence>
<keyword evidence="2" id="KW-1133">Transmembrane helix</keyword>
<reference evidence="3 6" key="2">
    <citation type="submission" date="2020-08" db="EMBL/GenBank/DDBJ databases">
        <title>Genomic Encyclopedia of Type Strains, Phase III (KMG-III): the genomes of soil and plant-associated and newly described type strains.</title>
        <authorList>
            <person name="Whitman W."/>
        </authorList>
    </citation>
    <scope>NUCLEOTIDE SEQUENCE [LARGE SCALE GENOMIC DNA]</scope>
    <source>
        <strain evidence="3 6">CECT 3146</strain>
    </source>
</reference>
<dbReference type="Proteomes" id="UP000326505">
    <property type="component" value="Chromosome"/>
</dbReference>
<evidence type="ECO:0000313" key="3">
    <source>
        <dbReference type="EMBL" id="MBB5107465.1"/>
    </source>
</evidence>
<gene>
    <name evidence="4" type="ORF">CP982_02770</name>
    <name evidence="3" type="ORF">FHS40_006582</name>
</gene>
<dbReference type="Proteomes" id="UP000549009">
    <property type="component" value="Unassembled WGS sequence"/>
</dbReference>
<accession>A0A5P2XN70</accession>
<dbReference type="InterPro" id="IPR035992">
    <property type="entry name" value="Ricin_B-like_lectins"/>
</dbReference>
<dbReference type="EMBL" id="CP023690">
    <property type="protein sequence ID" value="QEV64420.1"/>
    <property type="molecule type" value="Genomic_DNA"/>
</dbReference>
<dbReference type="SUPFAM" id="SSF50370">
    <property type="entry name" value="Ricin B-like lectins"/>
    <property type="match status" value="1"/>
</dbReference>
<name>A0A5P2XN70_STRST</name>
<dbReference type="EMBL" id="JACHJD010000013">
    <property type="protein sequence ID" value="MBB5107465.1"/>
    <property type="molecule type" value="Genomic_DNA"/>
</dbReference>